<dbReference type="AlphaFoldDB" id="A0A8J8NDE4"/>
<sequence length="190" mass="20618">MPFPSTSNTSGHSSGLPSLSLLNKMLQTGTSLKARNPGIQGYSVVSFSKSSYSTFMLGYSNTMSAATAFCSFVLLQLISIAATRLRVVLSVLSRSSTQSNLSSSISYSLSLFYSASHSCLIESSTRVWSLSCLEMQGSSAPAPLCLCSSDVDSIRLIIKEINCCDQVIKGPNQYTSQQLFQIHELYKNKY</sequence>
<keyword evidence="3" id="KW-1185">Reference proteome</keyword>
<gene>
    <name evidence="2" type="ORF">FGO68_gene5484</name>
</gene>
<accession>A0A8J8NDE4</accession>
<feature type="transmembrane region" description="Helical" evidence="1">
    <location>
        <begin position="63"/>
        <end position="85"/>
    </location>
</feature>
<dbReference type="EMBL" id="RRYP01022584">
    <property type="protein sequence ID" value="TNV72385.1"/>
    <property type="molecule type" value="Genomic_DNA"/>
</dbReference>
<evidence type="ECO:0000313" key="2">
    <source>
        <dbReference type="EMBL" id="TNV72385.1"/>
    </source>
</evidence>
<keyword evidence="1" id="KW-0472">Membrane</keyword>
<keyword evidence="1" id="KW-1133">Transmembrane helix</keyword>
<evidence type="ECO:0000313" key="3">
    <source>
        <dbReference type="Proteomes" id="UP000785679"/>
    </source>
</evidence>
<protein>
    <submittedName>
        <fullName evidence="2">Uncharacterized protein</fullName>
    </submittedName>
</protein>
<name>A0A8J8NDE4_HALGN</name>
<evidence type="ECO:0000256" key="1">
    <source>
        <dbReference type="SAM" id="Phobius"/>
    </source>
</evidence>
<comment type="caution">
    <text evidence="2">The sequence shown here is derived from an EMBL/GenBank/DDBJ whole genome shotgun (WGS) entry which is preliminary data.</text>
</comment>
<dbReference type="Proteomes" id="UP000785679">
    <property type="component" value="Unassembled WGS sequence"/>
</dbReference>
<keyword evidence="1" id="KW-0812">Transmembrane</keyword>
<proteinExistence type="predicted"/>
<organism evidence="2 3">
    <name type="scientific">Halteria grandinella</name>
    <dbReference type="NCBI Taxonomy" id="5974"/>
    <lineage>
        <taxon>Eukaryota</taxon>
        <taxon>Sar</taxon>
        <taxon>Alveolata</taxon>
        <taxon>Ciliophora</taxon>
        <taxon>Intramacronucleata</taxon>
        <taxon>Spirotrichea</taxon>
        <taxon>Stichotrichia</taxon>
        <taxon>Sporadotrichida</taxon>
        <taxon>Halteriidae</taxon>
        <taxon>Halteria</taxon>
    </lineage>
</organism>
<reference evidence="2" key="1">
    <citation type="submission" date="2019-06" db="EMBL/GenBank/DDBJ databases">
        <authorList>
            <person name="Zheng W."/>
        </authorList>
    </citation>
    <scope>NUCLEOTIDE SEQUENCE</scope>
    <source>
        <strain evidence="2">QDHG01</strain>
    </source>
</reference>